<keyword evidence="9" id="KW-1185">Reference proteome</keyword>
<evidence type="ECO:0000256" key="2">
    <source>
        <dbReference type="ARBA" id="ARBA00010617"/>
    </source>
</evidence>
<comment type="similarity">
    <text evidence="2">Belongs to the cytochrome P450 family.</text>
</comment>
<dbReference type="SUPFAM" id="SSF48264">
    <property type="entry name" value="Cytochrome P450"/>
    <property type="match status" value="1"/>
</dbReference>
<dbReference type="PANTHER" id="PTHR24305:SF157">
    <property type="entry name" value="N-ACETYLTRYPTOPHAN 6-HYDROXYLASE IVOC-RELATED"/>
    <property type="match status" value="1"/>
</dbReference>
<keyword evidence="4" id="KW-0560">Oxidoreductase</keyword>
<accession>A0ABQ8FTV5</accession>
<dbReference type="InterPro" id="IPR036396">
    <property type="entry name" value="Cyt_P450_sf"/>
</dbReference>
<dbReference type="Gene3D" id="1.10.630.10">
    <property type="entry name" value="Cytochrome P450"/>
    <property type="match status" value="1"/>
</dbReference>
<keyword evidence="7" id="KW-0812">Transmembrane</keyword>
<comment type="caution">
    <text evidence="8">The sequence shown here is derived from an EMBL/GenBank/DDBJ whole genome shotgun (WGS) entry which is preliminary data.</text>
</comment>
<dbReference type="Pfam" id="PF00067">
    <property type="entry name" value="p450"/>
    <property type="match status" value="1"/>
</dbReference>
<dbReference type="EMBL" id="JAGTJR010000055">
    <property type="protein sequence ID" value="KAH7026800.1"/>
    <property type="molecule type" value="Genomic_DNA"/>
</dbReference>
<evidence type="ECO:0000256" key="4">
    <source>
        <dbReference type="ARBA" id="ARBA00023002"/>
    </source>
</evidence>
<evidence type="ECO:0000256" key="1">
    <source>
        <dbReference type="ARBA" id="ARBA00001971"/>
    </source>
</evidence>
<dbReference type="InterPro" id="IPR001128">
    <property type="entry name" value="Cyt_P450"/>
</dbReference>
<dbReference type="InterPro" id="IPR050121">
    <property type="entry name" value="Cytochrome_P450_monoxygenase"/>
</dbReference>
<evidence type="ECO:0000313" key="9">
    <source>
        <dbReference type="Proteomes" id="UP000774617"/>
    </source>
</evidence>
<name>A0ABQ8FTV5_9PEZI</name>
<dbReference type="PRINTS" id="PR00385">
    <property type="entry name" value="P450"/>
</dbReference>
<dbReference type="Proteomes" id="UP000774617">
    <property type="component" value="Unassembled WGS sequence"/>
</dbReference>
<dbReference type="CDD" id="cd11062">
    <property type="entry name" value="CYP58-like"/>
    <property type="match status" value="1"/>
</dbReference>
<keyword evidence="7" id="KW-1133">Transmembrane helix</keyword>
<reference evidence="8 9" key="1">
    <citation type="journal article" date="2021" name="Nat. Commun.">
        <title>Genetic determinants of endophytism in the Arabidopsis root mycobiome.</title>
        <authorList>
            <person name="Mesny F."/>
            <person name="Miyauchi S."/>
            <person name="Thiergart T."/>
            <person name="Pickel B."/>
            <person name="Atanasova L."/>
            <person name="Karlsson M."/>
            <person name="Huettel B."/>
            <person name="Barry K.W."/>
            <person name="Haridas S."/>
            <person name="Chen C."/>
            <person name="Bauer D."/>
            <person name="Andreopoulos W."/>
            <person name="Pangilinan J."/>
            <person name="LaButti K."/>
            <person name="Riley R."/>
            <person name="Lipzen A."/>
            <person name="Clum A."/>
            <person name="Drula E."/>
            <person name="Henrissat B."/>
            <person name="Kohler A."/>
            <person name="Grigoriev I.V."/>
            <person name="Martin F.M."/>
            <person name="Hacquard S."/>
        </authorList>
    </citation>
    <scope>NUCLEOTIDE SEQUENCE [LARGE SCALE GENOMIC DNA]</scope>
    <source>
        <strain evidence="8 9">MPI-SDFR-AT-0080</strain>
    </source>
</reference>
<keyword evidence="6" id="KW-0503">Monooxygenase</keyword>
<dbReference type="InterPro" id="IPR002403">
    <property type="entry name" value="Cyt_P450_E_grp-IV"/>
</dbReference>
<evidence type="ECO:0000256" key="5">
    <source>
        <dbReference type="ARBA" id="ARBA00023004"/>
    </source>
</evidence>
<evidence type="ECO:0000256" key="7">
    <source>
        <dbReference type="SAM" id="Phobius"/>
    </source>
</evidence>
<keyword evidence="5" id="KW-0408">Iron</keyword>
<dbReference type="PRINTS" id="PR00465">
    <property type="entry name" value="EP450IV"/>
</dbReference>
<protein>
    <submittedName>
        <fullName evidence="8">Cytochrome P450</fullName>
    </submittedName>
</protein>
<sequence>MVISYVFASPWHLIAALFGALVVHRIGVIVYRLYFHPLAKFPGPKIAAASHLYEIAWDYFGHGAYLWEIERMHEKYGPIVRVNPLELSIRDPDFYNTLYVAGAVRRTEAFPHFGDGMDFNGSHGMTVDHDLHRKRRKPMEPFFSKQGINRIQPMLDELVLLLVARLKESAATGRVIRLDHAFSALAGDVISNICIESPPAPMLRDPDFAPEWFDLFDTLIRSMPVFMNFPWIIKIVRLVPTSLLQKLDPRSQRFRDWRIMSEKHIAAAKERKLAGKAVVRPEGSIRSDTLFDQLVHSDLPESELTVERLASEAQVLMGAGTVTTARSMDHLVFHILSNERVRLRLRDELADAMADWPEKTPSWQTLEKLPYLQACIKEGLRLSHGIMHRLPRCSPDVALQYRQWSIPKGTPVGMSAYFMHTDPDVYPDPFEFRPERWLGDVDPRMYRNYVPFTKGSRGCLGVNLAYAEMSLVMAALFCPRGPNMKLYETDRSDAEPACCFLLPLPRPGTKGIRVTVEP</sequence>
<evidence type="ECO:0000256" key="3">
    <source>
        <dbReference type="ARBA" id="ARBA00022723"/>
    </source>
</evidence>
<comment type="cofactor">
    <cofactor evidence="1">
        <name>heme</name>
        <dbReference type="ChEBI" id="CHEBI:30413"/>
    </cofactor>
</comment>
<keyword evidence="3" id="KW-0479">Metal-binding</keyword>
<evidence type="ECO:0000313" key="8">
    <source>
        <dbReference type="EMBL" id="KAH7026800.1"/>
    </source>
</evidence>
<dbReference type="PANTHER" id="PTHR24305">
    <property type="entry name" value="CYTOCHROME P450"/>
    <property type="match status" value="1"/>
</dbReference>
<gene>
    <name evidence="8" type="ORF">B0J12DRAFT_584816</name>
</gene>
<organism evidence="8 9">
    <name type="scientific">Macrophomina phaseolina</name>
    <dbReference type="NCBI Taxonomy" id="35725"/>
    <lineage>
        <taxon>Eukaryota</taxon>
        <taxon>Fungi</taxon>
        <taxon>Dikarya</taxon>
        <taxon>Ascomycota</taxon>
        <taxon>Pezizomycotina</taxon>
        <taxon>Dothideomycetes</taxon>
        <taxon>Dothideomycetes incertae sedis</taxon>
        <taxon>Botryosphaeriales</taxon>
        <taxon>Botryosphaeriaceae</taxon>
        <taxon>Macrophomina</taxon>
    </lineage>
</organism>
<keyword evidence="7" id="KW-0472">Membrane</keyword>
<evidence type="ECO:0000256" key="6">
    <source>
        <dbReference type="ARBA" id="ARBA00023033"/>
    </source>
</evidence>
<feature type="transmembrane region" description="Helical" evidence="7">
    <location>
        <begin position="12"/>
        <end position="35"/>
    </location>
</feature>
<proteinExistence type="inferred from homology"/>